<dbReference type="Pfam" id="PF01063">
    <property type="entry name" value="Aminotran_4"/>
    <property type="match status" value="1"/>
</dbReference>
<dbReference type="InterPro" id="IPR001544">
    <property type="entry name" value="Aminotrans_IV"/>
</dbReference>
<reference evidence="3" key="1">
    <citation type="submission" date="2019-02" db="EMBL/GenBank/DDBJ databases">
        <title>Complete genome sequence of Rhodoferax sp. Gr-4.</title>
        <authorList>
            <person name="Jin L."/>
        </authorList>
    </citation>
    <scope>NUCLEOTIDE SEQUENCE [LARGE SCALE GENOMIC DNA]</scope>
    <source>
        <strain evidence="3">Gr-4</strain>
    </source>
</reference>
<dbReference type="AlphaFoldDB" id="A0A515EVE0"/>
<dbReference type="InterPro" id="IPR043131">
    <property type="entry name" value="BCAT-like_N"/>
</dbReference>
<proteinExistence type="predicted"/>
<dbReference type="InterPro" id="IPR036038">
    <property type="entry name" value="Aminotransferase-like"/>
</dbReference>
<dbReference type="Pfam" id="PF00425">
    <property type="entry name" value="Chorismate_bind"/>
    <property type="match status" value="1"/>
</dbReference>
<feature type="domain" description="Chorismate-utilising enzyme C-terminal" evidence="1">
    <location>
        <begin position="116"/>
        <end position="386"/>
    </location>
</feature>
<reference evidence="3" key="2">
    <citation type="journal article" date="2020" name="Int. J. Syst. Evol. Microbiol.">
        <title>Genomic insights into a novel species Rhodoferax aquaticus sp. nov., isolated from freshwater.</title>
        <authorList>
            <person name="Li T."/>
            <person name="Zhuo Y."/>
            <person name="Jin C.Z."/>
            <person name="Wu X."/>
            <person name="Ko S.R."/>
            <person name="Jin F.J."/>
            <person name="Ahn C.Y."/>
            <person name="Oh H.M."/>
            <person name="Lee H.G."/>
            <person name="Jin L."/>
        </authorList>
    </citation>
    <scope>NUCLEOTIDE SEQUENCE [LARGE SCALE GENOMIC DNA]</scope>
    <source>
        <strain evidence="3">Gr-4</strain>
    </source>
</reference>
<name>A0A515EVE0_9BURK</name>
<evidence type="ECO:0000313" key="3">
    <source>
        <dbReference type="Proteomes" id="UP000317365"/>
    </source>
</evidence>
<dbReference type="Proteomes" id="UP000317365">
    <property type="component" value="Chromosome"/>
</dbReference>
<evidence type="ECO:0000313" key="2">
    <source>
        <dbReference type="EMBL" id="QDL56641.1"/>
    </source>
</evidence>
<dbReference type="Gene3D" id="3.30.470.10">
    <property type="match status" value="1"/>
</dbReference>
<protein>
    <submittedName>
        <fullName evidence="2">Bifunctional aminodeoxychorismate synthase component I/aminotransferase</fullName>
    </submittedName>
</protein>
<dbReference type="GO" id="GO:0000162">
    <property type="term" value="P:L-tryptophan biosynthetic process"/>
    <property type="evidence" value="ECO:0007669"/>
    <property type="project" value="TreeGrafter"/>
</dbReference>
<dbReference type="InterPro" id="IPR019999">
    <property type="entry name" value="Anth_synth_I-like"/>
</dbReference>
<dbReference type="EMBL" id="CP036282">
    <property type="protein sequence ID" value="QDL56641.1"/>
    <property type="molecule type" value="Genomic_DNA"/>
</dbReference>
<dbReference type="PRINTS" id="PR00095">
    <property type="entry name" value="ANTSNTHASEI"/>
</dbReference>
<dbReference type="PANTHER" id="PTHR11236:SF50">
    <property type="entry name" value="AMINODEOXYCHORISMATE SYNTHASE COMPONENT 1"/>
    <property type="match status" value="1"/>
</dbReference>
<accession>A0A515EVE0</accession>
<dbReference type="GO" id="GO:0046820">
    <property type="term" value="F:4-amino-4-deoxychorismate synthase activity"/>
    <property type="evidence" value="ECO:0007669"/>
    <property type="project" value="TreeGrafter"/>
</dbReference>
<dbReference type="PANTHER" id="PTHR11236">
    <property type="entry name" value="AMINOBENZOATE/ANTHRANILATE SYNTHASE"/>
    <property type="match status" value="1"/>
</dbReference>
<dbReference type="Gene3D" id="3.20.10.10">
    <property type="entry name" value="D-amino Acid Aminotransferase, subunit A, domain 2"/>
    <property type="match status" value="1"/>
</dbReference>
<organism evidence="2 3">
    <name type="scientific">Rhodoferax aquaticus</name>
    <dbReference type="NCBI Taxonomy" id="2527691"/>
    <lineage>
        <taxon>Bacteria</taxon>
        <taxon>Pseudomonadati</taxon>
        <taxon>Pseudomonadota</taxon>
        <taxon>Betaproteobacteria</taxon>
        <taxon>Burkholderiales</taxon>
        <taxon>Comamonadaceae</taxon>
        <taxon>Rhodoferax</taxon>
    </lineage>
</organism>
<dbReference type="InterPro" id="IPR015890">
    <property type="entry name" value="Chorismate_C"/>
</dbReference>
<dbReference type="InterPro" id="IPR005801">
    <property type="entry name" value="ADC_synthase"/>
</dbReference>
<dbReference type="SUPFAM" id="SSF56322">
    <property type="entry name" value="ADC synthase"/>
    <property type="match status" value="1"/>
</dbReference>
<sequence length="599" mass="64615">MPSLTALIDFANPHTADGAPRLRHAFGTPSRILQAKQLTEVAGVLLAAEAAARAGAWCVGYVRYEAAPAFDAALAVHPATGPLAWFAVYPQTLPWPQAPVPAPASPTVQWQPSLERSQFDAALAKLDAAIAAGEFYQVNYTSQRSGQWVDDAQTSTASAGLALFHALQQAQPGGYAAYLNTGLEQVLSVSPELFFDWRDGELLTRPMKGTAPRGATPQDDAAQAEMLRNSPKERAENVMIVDLLRNDVSRIAEPFSVQVPQLFHTQALPSVWQMTSDVTARTRAGCTLADVFAALFPCGSITGAPKVQAMQAIRALEPEARGVYCGAVGVLQPGGTATFNVPIRTLTLQSHSGNQQGQAQQVRYGIGSGITSGSEPAAEWAEWQHKQAFVQRATTRFELLETLGLVDGQLMQRSLHLARMQAAATHFGFTWPGVALEQALDHIAQAHATGAWRVRLLLGLQGQVTAQAFELPPSPSTVLLQLAKQPLEEAHSEFVRFKTTHRPHYDAFTPTEPGVFDTLLWNTQHEITECTRGNIALLLRGQWVTPPLRCGLLPGVGRAQALADGRLVEAVVAVRELPEVSALAFVNSMRGWLPARLAP</sequence>
<dbReference type="Gene3D" id="3.60.120.10">
    <property type="entry name" value="Anthranilate synthase"/>
    <property type="match status" value="1"/>
</dbReference>
<gene>
    <name evidence="2" type="ORF">EXZ61_03035</name>
</gene>
<keyword evidence="3" id="KW-1185">Reference proteome</keyword>
<dbReference type="SUPFAM" id="SSF56752">
    <property type="entry name" value="D-aminoacid aminotransferase-like PLP-dependent enzymes"/>
    <property type="match status" value="1"/>
</dbReference>
<dbReference type="KEGG" id="rhg:EXZ61_03035"/>
<dbReference type="InterPro" id="IPR043132">
    <property type="entry name" value="BCAT-like_C"/>
</dbReference>
<evidence type="ECO:0000259" key="1">
    <source>
        <dbReference type="Pfam" id="PF00425"/>
    </source>
</evidence>